<dbReference type="Gene3D" id="1.25.10.10">
    <property type="entry name" value="Leucine-rich Repeat Variant"/>
    <property type="match status" value="2"/>
</dbReference>
<dbReference type="InterPro" id="IPR016024">
    <property type="entry name" value="ARM-type_fold"/>
</dbReference>
<accession>A0A3M7R8V2</accession>
<dbReference type="PANTHER" id="PTHR32059:SF0">
    <property type="entry name" value="RAB11-BINDING PROTEIN RELCH"/>
    <property type="match status" value="1"/>
</dbReference>
<sequence>LKLFGLLSISKINSIMSKIDSKPDEELNQCPSSNSAGQNKITFDQIASVLLKQNFILTALEFHTELAESGRELPRLRDYFSNPANFEQSQNQAATTGSISSSGFFPLHKASSIQTFDSLDLTRYSDDNDQNKYSDDKIAVLEFELRKAKETISQLRATLTIATENQGSSFTSKSFLNANSAEKNEKICTQIEEPFTRNKSLNKEIIFDIEVENNDKIEEKELKNSVNDLNKPDLSKPLMPHDKNAINFLVNEYLLENDYKMTSVTFAEENESQDLEDWDVVGLNRAKPPNLCQLYRFYINKSKLKKNSEPKMTKNDQTENFSQTEYVLIEAKSTNTDFQMEDFGCQCNFDKETFDTQKIQIKTLLEKQELLLKSISKFESDIIYLNTEREAHLRKIDMLTVNLEKSKKMIENSAENGSHEENTISLESNLSELSERKIPVVFKEILNKYSSLPINESNQCIVDELSNLRPDANFLLSLLFDSLPKIVQMVSNENRLSLLPLILASSIVKQEQISRLNIKKDQNLIELLFNLIERPDIQQRAMILNTCIQYTKYTGPIYVNNFLLPQFWEQLSEKMEEKRIMVAEACAILAPYIYNDIRSSLMFSILKQLIEHEGVESVRVSAIKSLGILINYISDEQKFQQCIEILDMCVTDSSDLVFDQVEEIFMPSMSLWSISINKFSNVLITHLIEKVEFYLQNSKNLCRKNEDNKNYEKYALNYMKLLNLNIQFIFAFVLIHFRNSEQVEDAEFLNKKLPILNSYFHSLKEKLDIKLNQYEIDSILEDYLSLTTRYLTLIESDSWSSIELSDAFEWITDSFVRKLIQISAQVDAKDELCPYLAKIFRNFTLLFSIDFELIKSKVSPIFEKLLNIPDSELDLSNSSVFDQTSSSKLSLLYKSTLPVYFVGILSTIVDIELYGWFDLSSNMFNDQEDMKTLKSETSPSGKSHEKVICSSDSKPNFKKSDPAIEDQTPLQKRIDNMNIYLKNVFFALSLNQGNLDAVISIYELMKLKSKSADYVIQMLLSTLWDGIVHISLYVRCNTAKLFEILVTDCNEYLLSTRILPALITLANDSDKMVRCSSISPLTSIIENCENKEILERVYTQLQFFLSDPILKDEFVLQIELLKTFRRISTKLFSHI</sequence>
<name>A0A3M7R8V2_BRAPC</name>
<dbReference type="GO" id="GO:0032367">
    <property type="term" value="P:intracellular cholesterol transport"/>
    <property type="evidence" value="ECO:0007669"/>
    <property type="project" value="InterPro"/>
</dbReference>
<dbReference type="InterPro" id="IPR040362">
    <property type="entry name" value="RELCH"/>
</dbReference>
<dbReference type="Proteomes" id="UP000276133">
    <property type="component" value="Unassembled WGS sequence"/>
</dbReference>
<dbReference type="SUPFAM" id="SSF48371">
    <property type="entry name" value="ARM repeat"/>
    <property type="match status" value="1"/>
</dbReference>
<dbReference type="AlphaFoldDB" id="A0A3M7R8V2"/>
<dbReference type="GO" id="GO:0055037">
    <property type="term" value="C:recycling endosome"/>
    <property type="evidence" value="ECO:0007669"/>
    <property type="project" value="TreeGrafter"/>
</dbReference>
<feature type="region of interest" description="Disordered" evidence="3">
    <location>
        <begin position="930"/>
        <end position="963"/>
    </location>
</feature>
<gene>
    <name evidence="4" type="ORF">BpHYR1_051497</name>
</gene>
<dbReference type="PANTHER" id="PTHR32059">
    <property type="entry name" value="RAB11-BINDING PROTEIN RELCH"/>
    <property type="match status" value="1"/>
</dbReference>
<dbReference type="InterPro" id="IPR011989">
    <property type="entry name" value="ARM-like"/>
</dbReference>
<dbReference type="PROSITE" id="PS50896">
    <property type="entry name" value="LISH"/>
    <property type="match status" value="1"/>
</dbReference>
<feature type="repeat" description="HEAT" evidence="1">
    <location>
        <begin position="1058"/>
        <end position="1096"/>
    </location>
</feature>
<evidence type="ECO:0000256" key="2">
    <source>
        <dbReference type="SAM" id="Coils"/>
    </source>
</evidence>
<dbReference type="InterPro" id="IPR006594">
    <property type="entry name" value="LisH"/>
</dbReference>
<reference evidence="4 5" key="1">
    <citation type="journal article" date="2018" name="Sci. Rep.">
        <title>Genomic signatures of local adaptation to the degree of environmental predictability in rotifers.</title>
        <authorList>
            <person name="Franch-Gras L."/>
            <person name="Hahn C."/>
            <person name="Garcia-Roger E.M."/>
            <person name="Carmona M.J."/>
            <person name="Serra M."/>
            <person name="Gomez A."/>
        </authorList>
    </citation>
    <scope>NUCLEOTIDE SEQUENCE [LARGE SCALE GENOMIC DNA]</scope>
    <source>
        <strain evidence="4">HYR1</strain>
    </source>
</reference>
<feature type="non-terminal residue" evidence="4">
    <location>
        <position position="1"/>
    </location>
</feature>
<organism evidence="4 5">
    <name type="scientific">Brachionus plicatilis</name>
    <name type="common">Marine rotifer</name>
    <name type="synonym">Brachionus muelleri</name>
    <dbReference type="NCBI Taxonomy" id="10195"/>
    <lineage>
        <taxon>Eukaryota</taxon>
        <taxon>Metazoa</taxon>
        <taxon>Spiralia</taxon>
        <taxon>Gnathifera</taxon>
        <taxon>Rotifera</taxon>
        <taxon>Eurotatoria</taxon>
        <taxon>Monogononta</taxon>
        <taxon>Pseudotrocha</taxon>
        <taxon>Ploima</taxon>
        <taxon>Brachionidae</taxon>
        <taxon>Brachionus</taxon>
    </lineage>
</organism>
<proteinExistence type="predicted"/>
<keyword evidence="5" id="KW-1185">Reference proteome</keyword>
<evidence type="ECO:0000313" key="5">
    <source>
        <dbReference type="Proteomes" id="UP000276133"/>
    </source>
</evidence>
<dbReference type="GO" id="GO:0005802">
    <property type="term" value="C:trans-Golgi network"/>
    <property type="evidence" value="ECO:0007669"/>
    <property type="project" value="InterPro"/>
</dbReference>
<evidence type="ECO:0000256" key="1">
    <source>
        <dbReference type="PROSITE-ProRule" id="PRU00103"/>
    </source>
</evidence>
<evidence type="ECO:0000313" key="4">
    <source>
        <dbReference type="EMBL" id="RNA19956.1"/>
    </source>
</evidence>
<keyword evidence="2" id="KW-0175">Coiled coil</keyword>
<protein>
    <submittedName>
        <fullName evidence="4">LisH domain and HEAT repeat-containing KIAA1468-like protein</fullName>
    </submittedName>
</protein>
<feature type="coiled-coil region" evidence="2">
    <location>
        <begin position="138"/>
        <end position="165"/>
    </location>
</feature>
<evidence type="ECO:0000256" key="3">
    <source>
        <dbReference type="SAM" id="MobiDB-lite"/>
    </source>
</evidence>
<comment type="caution">
    <text evidence="4">The sequence shown here is derived from an EMBL/GenBank/DDBJ whole genome shotgun (WGS) entry which is preliminary data.</text>
</comment>
<dbReference type="OrthoDB" id="1695393at2759"/>
<dbReference type="EMBL" id="REGN01003934">
    <property type="protein sequence ID" value="RNA19956.1"/>
    <property type="molecule type" value="Genomic_DNA"/>
</dbReference>
<dbReference type="STRING" id="10195.A0A3M7R8V2"/>
<dbReference type="InterPro" id="IPR021133">
    <property type="entry name" value="HEAT_type_2"/>
</dbReference>
<dbReference type="PROSITE" id="PS50077">
    <property type="entry name" value="HEAT_REPEAT"/>
    <property type="match status" value="1"/>
</dbReference>